<gene>
    <name evidence="2" type="ORF">HGM15179_009719</name>
</gene>
<name>A0A8K1LKC2_9PASS</name>
<dbReference type="EMBL" id="SWJQ01000270">
    <property type="protein sequence ID" value="TRZ17360.1"/>
    <property type="molecule type" value="Genomic_DNA"/>
</dbReference>
<organism evidence="2 3">
    <name type="scientific">Zosterops borbonicus</name>
    <dbReference type="NCBI Taxonomy" id="364589"/>
    <lineage>
        <taxon>Eukaryota</taxon>
        <taxon>Metazoa</taxon>
        <taxon>Chordata</taxon>
        <taxon>Craniata</taxon>
        <taxon>Vertebrata</taxon>
        <taxon>Euteleostomi</taxon>
        <taxon>Archelosauria</taxon>
        <taxon>Archosauria</taxon>
        <taxon>Dinosauria</taxon>
        <taxon>Saurischia</taxon>
        <taxon>Theropoda</taxon>
        <taxon>Coelurosauria</taxon>
        <taxon>Aves</taxon>
        <taxon>Neognathae</taxon>
        <taxon>Neoaves</taxon>
        <taxon>Telluraves</taxon>
        <taxon>Australaves</taxon>
        <taxon>Passeriformes</taxon>
        <taxon>Sylvioidea</taxon>
        <taxon>Zosteropidae</taxon>
        <taxon>Zosterops</taxon>
    </lineage>
</organism>
<evidence type="ECO:0000256" key="1">
    <source>
        <dbReference type="SAM" id="MobiDB-lite"/>
    </source>
</evidence>
<reference evidence="2" key="1">
    <citation type="submission" date="2019-04" db="EMBL/GenBank/DDBJ databases">
        <title>Genome assembly of Zosterops borbonicus 15179.</title>
        <authorList>
            <person name="Leroy T."/>
            <person name="Anselmetti Y."/>
            <person name="Tilak M.-K."/>
            <person name="Nabholz B."/>
        </authorList>
    </citation>
    <scope>NUCLEOTIDE SEQUENCE</scope>
    <source>
        <strain evidence="2">HGM_15179</strain>
        <tissue evidence="2">Muscle</tissue>
    </source>
</reference>
<proteinExistence type="predicted"/>
<feature type="region of interest" description="Disordered" evidence="1">
    <location>
        <begin position="114"/>
        <end position="133"/>
    </location>
</feature>
<keyword evidence="3" id="KW-1185">Reference proteome</keyword>
<comment type="caution">
    <text evidence="2">The sequence shown here is derived from an EMBL/GenBank/DDBJ whole genome shotgun (WGS) entry which is preliminary data.</text>
</comment>
<evidence type="ECO:0000313" key="2">
    <source>
        <dbReference type="EMBL" id="TRZ17360.1"/>
    </source>
</evidence>
<accession>A0A8K1LKC2</accession>
<dbReference type="AlphaFoldDB" id="A0A8K1LKC2"/>
<protein>
    <submittedName>
        <fullName evidence="2">Uncharacterized protein</fullName>
    </submittedName>
</protein>
<dbReference type="Proteomes" id="UP000796761">
    <property type="component" value="Unassembled WGS sequence"/>
</dbReference>
<evidence type="ECO:0000313" key="3">
    <source>
        <dbReference type="Proteomes" id="UP000796761"/>
    </source>
</evidence>
<sequence>MDEWVFFRTNLSEHLYSSLFREEATQRAAPVEQQKKVFTPTWGGWVGVTTIIKYADGILGSFSQEETETPAPDEILLMNNQLHISASSLVCDSKLHTQCQLLLPHFGQTQQFLSRPGDQGHLTASGPRDGNKKGKLHPGKGFLCWLLTPSLGTDGTGLPVTNSLLLTLPVQQMGKFLGKGDGEFLGKGTGELLGKELENSWGKSWRIPGERAGEFLGKGTGEFLGKGAGEFLGKELENSWGKSWRIPGEGAGEFLG</sequence>